<dbReference type="RefSeq" id="WP_083643518.1">
    <property type="nucleotide sequence ID" value="NZ_AMRU01000020.1"/>
</dbReference>
<name>A0A1L7I224_9FLAO</name>
<dbReference type="SUPFAM" id="SSF51445">
    <property type="entry name" value="(Trans)glycosidases"/>
    <property type="match status" value="1"/>
</dbReference>
<evidence type="ECO:0000313" key="1">
    <source>
        <dbReference type="EMBL" id="APU67659.1"/>
    </source>
</evidence>
<proteinExistence type="predicted"/>
<dbReference type="Gene3D" id="3.20.20.80">
    <property type="entry name" value="Glycosidases"/>
    <property type="match status" value="1"/>
</dbReference>
<evidence type="ECO:0000313" key="2">
    <source>
        <dbReference type="Proteomes" id="UP000186230"/>
    </source>
</evidence>
<dbReference type="AlphaFoldDB" id="A0A1L7I224"/>
<keyword evidence="2" id="KW-1185">Reference proteome</keyword>
<dbReference type="STRING" id="1229726.GRFL_0935"/>
<organism evidence="1 2">
    <name type="scientific">Christiangramia flava JLT2011</name>
    <dbReference type="NCBI Taxonomy" id="1229726"/>
    <lineage>
        <taxon>Bacteria</taxon>
        <taxon>Pseudomonadati</taxon>
        <taxon>Bacteroidota</taxon>
        <taxon>Flavobacteriia</taxon>
        <taxon>Flavobacteriales</taxon>
        <taxon>Flavobacteriaceae</taxon>
        <taxon>Christiangramia</taxon>
    </lineage>
</organism>
<gene>
    <name evidence="1" type="ORF">GRFL_0935</name>
</gene>
<sequence>MQREHNSLPGLIILTFLILAFYGNSCIAQTRATVSINGNSLMPNKYLGNGVQWDPYQLDYGAVTLEIDDQDWKKLYDRLDFMRPQVIRVMINTTSSLNNGKLDPQKNLSNLKPILDYCQSRKVSVTFGDWGGGMVDSSANLINKENLEFAAEYLDFLVNEQGYSCIKYYNLINEPNGFWSAADGNYELWRDAAVYFQQSLERLKLVNKVQIMAPDIAIWTADKTDWVSRSAKDLKGAIGLFDIHTYPSKITVNSGEYEKIIKEYRKAAPANVPMIMGEIGFKFVEDEDSIYQKENLRRAASKPYASVEDSQMYVYDHSYGIDMADALFQTINAGYSGCVVWMLDDAMHSKESPEKLKVWGFWNILGEEYFGESEESVRPWFYAWSLLTKYMPSGSRVLKMGNTGDKEIKAVALRYGNAYTIALLNIADEDKDVQLSTKNIQTSGKFQKFTYAKGNLQTSGDHELLADGYLKINESGIEHMSLKPGSLTVLTTLK</sequence>
<protein>
    <submittedName>
        <fullName evidence="1">Alpha-galactosidase</fullName>
        <ecNumber evidence="1">3.2.1.22</ecNumber>
    </submittedName>
</protein>
<reference evidence="1 2" key="1">
    <citation type="submission" date="2016-07" db="EMBL/GenBank/DDBJ databases">
        <title>Multi-omics approach to identify versatile polysaccharide utilization systems of a marine flavobacterium Gramella flava.</title>
        <authorList>
            <person name="Tang K."/>
        </authorList>
    </citation>
    <scope>NUCLEOTIDE SEQUENCE [LARGE SCALE GENOMIC DNA]</scope>
    <source>
        <strain evidence="1 2">JLT2011</strain>
    </source>
</reference>
<accession>A0A1L7I224</accession>
<dbReference type="EC" id="3.2.1.22" evidence="1"/>
<dbReference type="GO" id="GO:0004557">
    <property type="term" value="F:alpha-galactosidase activity"/>
    <property type="evidence" value="ECO:0007669"/>
    <property type="project" value="UniProtKB-EC"/>
</dbReference>
<dbReference type="KEGG" id="gfl:GRFL_0935"/>
<keyword evidence="1" id="KW-0378">Hydrolase</keyword>
<dbReference type="EMBL" id="CP016359">
    <property type="protein sequence ID" value="APU67659.1"/>
    <property type="molecule type" value="Genomic_DNA"/>
</dbReference>
<dbReference type="OrthoDB" id="781226at2"/>
<dbReference type="Proteomes" id="UP000186230">
    <property type="component" value="Chromosome"/>
</dbReference>
<dbReference type="InterPro" id="IPR017853">
    <property type="entry name" value="GH"/>
</dbReference>
<keyword evidence="1" id="KW-0326">Glycosidase</keyword>